<reference evidence="17" key="2">
    <citation type="submission" date="2021-01" db="EMBL/GenBank/DDBJ databases">
        <authorList>
            <person name="Schikora-Tamarit M.A."/>
        </authorList>
    </citation>
    <scope>NUCLEOTIDE SEQUENCE</scope>
    <source>
        <strain evidence="17">CBS2887</strain>
    </source>
</reference>
<organism evidence="17 18">
    <name type="scientific">Wickerhamomyces pijperi</name>
    <name type="common">Yeast</name>
    <name type="synonym">Pichia pijperi</name>
    <dbReference type="NCBI Taxonomy" id="599730"/>
    <lineage>
        <taxon>Eukaryota</taxon>
        <taxon>Fungi</taxon>
        <taxon>Dikarya</taxon>
        <taxon>Ascomycota</taxon>
        <taxon>Saccharomycotina</taxon>
        <taxon>Saccharomycetes</taxon>
        <taxon>Phaffomycetales</taxon>
        <taxon>Wickerhamomycetaceae</taxon>
        <taxon>Wickerhamomyces</taxon>
    </lineage>
</organism>
<dbReference type="Proteomes" id="UP000774326">
    <property type="component" value="Unassembled WGS sequence"/>
</dbReference>
<evidence type="ECO:0000256" key="8">
    <source>
        <dbReference type="ARBA" id="ARBA00022701"/>
    </source>
</evidence>
<name>A0A9P8TLH3_WICPI</name>
<evidence type="ECO:0000313" key="18">
    <source>
        <dbReference type="Proteomes" id="UP000774326"/>
    </source>
</evidence>
<dbReference type="Pfam" id="PF08653">
    <property type="entry name" value="DASH_Dam1"/>
    <property type="match status" value="1"/>
</dbReference>
<evidence type="ECO:0000256" key="15">
    <source>
        <dbReference type="ARBA" id="ARBA00047036"/>
    </source>
</evidence>
<keyword evidence="8" id="KW-0493">Microtubule</keyword>
<keyword evidence="9" id="KW-0159">Chromosome partition</keyword>
<evidence type="ECO:0000256" key="16">
    <source>
        <dbReference type="SAM" id="MobiDB-lite"/>
    </source>
</evidence>
<feature type="compositionally biased region" description="Low complexity" evidence="16">
    <location>
        <begin position="267"/>
        <end position="299"/>
    </location>
</feature>
<reference evidence="17" key="1">
    <citation type="journal article" date="2021" name="Open Biol.">
        <title>Shared evolutionary footprints suggest mitochondrial oxidative damage underlies multiple complex I losses in fungi.</title>
        <authorList>
            <person name="Schikora-Tamarit M.A."/>
            <person name="Marcet-Houben M."/>
            <person name="Nosek J."/>
            <person name="Gabaldon T."/>
        </authorList>
    </citation>
    <scope>NUCLEOTIDE SEQUENCE</scope>
    <source>
        <strain evidence="17">CBS2887</strain>
    </source>
</reference>
<keyword evidence="12" id="KW-0539">Nucleus</keyword>
<comment type="caution">
    <text evidence="17">The sequence shown here is derived from an EMBL/GenBank/DDBJ whole genome shotgun (WGS) entry which is preliminary data.</text>
</comment>
<evidence type="ECO:0000256" key="1">
    <source>
        <dbReference type="ARBA" id="ARBA00004123"/>
    </source>
</evidence>
<feature type="compositionally biased region" description="Low complexity" evidence="16">
    <location>
        <begin position="213"/>
        <end position="228"/>
    </location>
</feature>
<comment type="similarity">
    <text evidence="4">Belongs to the DASH complex DAM1 family.</text>
</comment>
<keyword evidence="6" id="KW-0158">Chromosome</keyword>
<feature type="compositionally biased region" description="Polar residues" evidence="16">
    <location>
        <begin position="195"/>
        <end position="212"/>
    </location>
</feature>
<dbReference type="PANTHER" id="PTHR28113:SF1">
    <property type="entry name" value="DASH COMPLEX SUBUNIT DAM1"/>
    <property type="match status" value="1"/>
</dbReference>
<dbReference type="GO" id="GO:0042729">
    <property type="term" value="C:DASH complex"/>
    <property type="evidence" value="ECO:0007669"/>
    <property type="project" value="InterPro"/>
</dbReference>
<evidence type="ECO:0000256" key="5">
    <source>
        <dbReference type="ARBA" id="ARBA00020497"/>
    </source>
</evidence>
<evidence type="ECO:0000256" key="14">
    <source>
        <dbReference type="ARBA" id="ARBA00030453"/>
    </source>
</evidence>
<feature type="compositionally biased region" description="Polar residues" evidence="16">
    <location>
        <begin position="1"/>
        <end position="21"/>
    </location>
</feature>
<evidence type="ECO:0000256" key="10">
    <source>
        <dbReference type="ARBA" id="ARBA00022838"/>
    </source>
</evidence>
<evidence type="ECO:0000256" key="6">
    <source>
        <dbReference type="ARBA" id="ARBA00022454"/>
    </source>
</evidence>
<feature type="region of interest" description="Disordered" evidence="16">
    <location>
        <begin position="127"/>
        <end position="146"/>
    </location>
</feature>
<evidence type="ECO:0000256" key="13">
    <source>
        <dbReference type="ARBA" id="ARBA00023328"/>
    </source>
</evidence>
<evidence type="ECO:0000256" key="9">
    <source>
        <dbReference type="ARBA" id="ARBA00022829"/>
    </source>
</evidence>
<feature type="region of interest" description="Disordered" evidence="16">
    <location>
        <begin position="1"/>
        <end position="22"/>
    </location>
</feature>
<feature type="compositionally biased region" description="Polar residues" evidence="16">
    <location>
        <begin position="305"/>
        <end position="325"/>
    </location>
</feature>
<gene>
    <name evidence="17" type="ORF">WICPIJ_005794</name>
</gene>
<keyword evidence="11" id="KW-0206">Cytoskeleton</keyword>
<dbReference type="OrthoDB" id="5586015at2759"/>
<keyword evidence="10" id="KW-0995">Kinetochore</keyword>
<evidence type="ECO:0000256" key="11">
    <source>
        <dbReference type="ARBA" id="ARBA00023212"/>
    </source>
</evidence>
<evidence type="ECO:0000256" key="12">
    <source>
        <dbReference type="ARBA" id="ARBA00023242"/>
    </source>
</evidence>
<feature type="compositionally biased region" description="Polar residues" evidence="16">
    <location>
        <begin position="156"/>
        <end position="185"/>
    </location>
</feature>
<keyword evidence="13" id="KW-0137">Centromere</keyword>
<comment type="subcellular location">
    <subcellularLocation>
        <location evidence="3">Chromosome</location>
        <location evidence="3">Centromere</location>
        <location evidence="3">Kinetochore</location>
    </subcellularLocation>
    <subcellularLocation>
        <location evidence="2">Cytoplasm</location>
        <location evidence="2">Cytoskeleton</location>
        <location evidence="2">Spindle</location>
    </subcellularLocation>
    <subcellularLocation>
        <location evidence="1">Nucleus</location>
    </subcellularLocation>
</comment>
<proteinExistence type="inferred from homology"/>
<dbReference type="InterPro" id="IPR013962">
    <property type="entry name" value="DASH_Dam1"/>
</dbReference>
<keyword evidence="18" id="KW-1185">Reference proteome</keyword>
<dbReference type="PANTHER" id="PTHR28113">
    <property type="entry name" value="DASH COMPLEX SUBUNIT DAM1"/>
    <property type="match status" value="1"/>
</dbReference>
<evidence type="ECO:0000256" key="4">
    <source>
        <dbReference type="ARBA" id="ARBA00010073"/>
    </source>
</evidence>
<feature type="compositionally biased region" description="Polar residues" evidence="16">
    <location>
        <begin position="229"/>
        <end position="243"/>
    </location>
</feature>
<dbReference type="EMBL" id="JAEUBG010003198">
    <property type="protein sequence ID" value="KAH3683236.1"/>
    <property type="molecule type" value="Genomic_DNA"/>
</dbReference>
<sequence length="325" mass="36376">MSKTPNNGTTPRSKIRTSNVLPSPMTHYPISQETPLRSTLLPRLIEFHDEYQDFESNMQSLQTVAENLRNFNESFSAFMYGLQINAYTVDFAKINDYVNPEYIEHNKVVISKIAELEKELEDLEQIGDSDLQQLNRNQEEEEPEEILSDDELLEMQQHQTPSARSNQRKPYSETRSTLFGRSSSLDTRKSYLPMRTNSTLSSSSQEPKGNNKTTTTTPTATTATTPDTNQQRRAIPSTSTSARRTPELNKIGIASRVPSSYRSIFKSGSTARAAAAATTKSSNSSSNNSSRPSSSSLRANYGRVQKQNNRTGAKSSSINNRPPFR</sequence>
<keyword evidence="7" id="KW-0963">Cytoplasm</keyword>
<dbReference type="AlphaFoldDB" id="A0A9P8TLH3"/>
<evidence type="ECO:0000256" key="2">
    <source>
        <dbReference type="ARBA" id="ARBA00004186"/>
    </source>
</evidence>
<comment type="subunit">
    <text evidence="15">Component of the DASH complex consisting of ASK1, DAD1, DAD2, DAD3, DAD4, DAM1, DUO1, HSK3, SPC19 and SPC34, with a stoichiometry of one copy of each subunit per complex. Multiple DASH complexes oligomerize to form a ring that encircles spindle microtubules and organizes the rod-like NDC80 complexes of the outer kinetochore. DASH complex oligomerization strengthens microtubule attachments. Within the complex, DAM1 and DUO1 may form the microtubule connections. On cytoplasmic microtubules, DASH complexes appear to form patches instead of rings. Interacts with the outer kinetochore component NDC80; the interaction is direct.</text>
</comment>
<dbReference type="GO" id="GO:1990758">
    <property type="term" value="P:mitotic sister chromatid biorientation"/>
    <property type="evidence" value="ECO:0007669"/>
    <property type="project" value="TreeGrafter"/>
</dbReference>
<evidence type="ECO:0000256" key="7">
    <source>
        <dbReference type="ARBA" id="ARBA00022490"/>
    </source>
</evidence>
<evidence type="ECO:0000313" key="17">
    <source>
        <dbReference type="EMBL" id="KAH3683236.1"/>
    </source>
</evidence>
<feature type="region of interest" description="Disordered" evidence="16">
    <location>
        <begin position="156"/>
        <end position="325"/>
    </location>
</feature>
<protein>
    <recommendedName>
        <fullName evidence="5">DASH complex subunit DAM1</fullName>
    </recommendedName>
    <alternativeName>
        <fullName evidence="14">Outer kinetochore protein DAM1</fullName>
    </alternativeName>
</protein>
<dbReference type="GO" id="GO:1990537">
    <property type="term" value="C:mitotic spindle polar microtubule"/>
    <property type="evidence" value="ECO:0007669"/>
    <property type="project" value="TreeGrafter"/>
</dbReference>
<accession>A0A9P8TLH3</accession>
<evidence type="ECO:0000256" key="3">
    <source>
        <dbReference type="ARBA" id="ARBA00004629"/>
    </source>
</evidence>
<dbReference type="GO" id="GO:0044732">
    <property type="term" value="C:mitotic spindle pole body"/>
    <property type="evidence" value="ECO:0007669"/>
    <property type="project" value="TreeGrafter"/>
</dbReference>